<dbReference type="OrthoDB" id="3235083at2759"/>
<evidence type="ECO:0000313" key="1">
    <source>
        <dbReference type="EMBL" id="KAF4334795.1"/>
    </source>
</evidence>
<name>A0A9P5DTG7_9HYPO</name>
<evidence type="ECO:0000313" key="2">
    <source>
        <dbReference type="Proteomes" id="UP000730481"/>
    </source>
</evidence>
<proteinExistence type="predicted"/>
<reference evidence="1" key="1">
    <citation type="journal article" date="2017" name="Mycologia">
        <title>Fusarium algeriense, sp. nov., a novel toxigenic crown rot pathogen of durum wheat from Algeria is nested in the Fusarium burgessii species complex.</title>
        <authorList>
            <person name="Laraba I."/>
            <person name="Keddad A."/>
            <person name="Boureghda H."/>
            <person name="Abdallah N."/>
            <person name="Vaughan M.M."/>
            <person name="Proctor R.H."/>
            <person name="Busman M."/>
            <person name="O'Donnell K."/>
        </authorList>
    </citation>
    <scope>NUCLEOTIDE SEQUENCE</scope>
    <source>
        <strain evidence="1">NRRL 25174</strain>
    </source>
</reference>
<keyword evidence="2" id="KW-1185">Reference proteome</keyword>
<comment type="caution">
    <text evidence="1">The sequence shown here is derived from an EMBL/GenBank/DDBJ whole genome shotgun (WGS) entry which is preliminary data.</text>
</comment>
<sequence>MVVIHRDSELMTNYVAANPIAASERFDVFTDADNEPGVFALSEDFYLYVIMLIDHKPTKIDFGHISGVVPSGVKVQAFAVVQAPDTTLDICIVTPGAGSTSDFALVHNISPRELNRPIPPSKVIRGSDFPTVDHIFMANKSTDSERMLPLVMVAFESPDRLSKTAELKFVQFDKSASLLPNWDLATNPRKILDVCLGTCKLGDGAFVLYEGLTGTKHVQFKFFTGSNMVVEPHCPSDATCIDSYIDPASGQSVLLVGGQNVTAYTAKDYCSSEGTGTTIDTGDLIHSLKDLHVSQSGETLRFWYTTDADAVHYYTTKSTSISGGTITPILPEGQGERISSMLTVQKGLSGSPLIVSRLISVDENRNLVLLQQDLQSQIWQRYPFWHASTENVMKLRGYMLRMQAVANKEDESYLIPGCWLRISSSGVVRCIANNKHISISPTPQWLQTDTKGVLNIMFQNDDTTCHQFAVDRFRAGSPGSSEGSSEMAIEDLVLDPSKKMIKKLDHVKTAEDIANLQKPDGTPLVSGASPDDLKAAADSISTLVEQAHMFHSNSNSQALPYSNDVSSLDTAPVTPYFSFGDLVDDVTGAWHWVEEKFKDVVTWGCHFITNASGMIKAFVVQIGDKIYNFALKTISIIVKVISWVFKKLGAGLQDVIDFFGFFFNWGDILDTADSISAGFNAALEYGQQLLTQSELNIDSWLEKLRTTIKSQLPDLQKINYVDSEEASKTISSPEDAQSPSDTTQDQVKAGVAYNWTTYHLTYGGGTTNAVLHDDETKGPEDSSEKQILQLWDDVQKEITAIVKMGDYLAGELFDFFISGKLDIQGLMGKISANLVDDMIEQLKILADILFKALSLGISIARDVGNKTIDIPILGWLWKNVVAPGRPLSLLSLCSLLLAIPTTVLYKAKKKMAPPKLKGRLTKDSFCEFASGTADPALVNDISSICLATSSSLEIVYGELETIALLADGAFEGLGLETIPVGPISALMNVVNSASLTFETINCFLNWPVDDIRGNTATVGKVTKYSKWGLTLTNFAANAVANIVGKAEKAEQPVIKRWKGSVAAVISVPMICVALTQDINDLVERTTMTPIIENHFIEAFLKFGKQWGFAVSSWNDEVEDETLYVALAVKQACTYGSYALKIADFVEEDEGYVRWKPT</sequence>
<protein>
    <submittedName>
        <fullName evidence="1">Uncharacterized protein</fullName>
    </submittedName>
</protein>
<dbReference type="Proteomes" id="UP000730481">
    <property type="component" value="Unassembled WGS sequence"/>
</dbReference>
<organism evidence="1 2">
    <name type="scientific">Fusarium beomiforme</name>
    <dbReference type="NCBI Taxonomy" id="44412"/>
    <lineage>
        <taxon>Eukaryota</taxon>
        <taxon>Fungi</taxon>
        <taxon>Dikarya</taxon>
        <taxon>Ascomycota</taxon>
        <taxon>Pezizomycotina</taxon>
        <taxon>Sordariomycetes</taxon>
        <taxon>Hypocreomycetidae</taxon>
        <taxon>Hypocreales</taxon>
        <taxon>Nectriaceae</taxon>
        <taxon>Fusarium</taxon>
        <taxon>Fusarium burgessii species complex</taxon>
    </lineage>
</organism>
<gene>
    <name evidence="1" type="ORF">FBEOM_11362</name>
</gene>
<reference evidence="1" key="2">
    <citation type="submission" date="2020-02" db="EMBL/GenBank/DDBJ databases">
        <title>Identification and distribution of gene clusters putatively required for synthesis of sphingolipid metabolism inhibitors in phylogenetically diverse species of the filamentous fungus Fusarium.</title>
        <authorList>
            <person name="Kim H.-S."/>
            <person name="Busman M."/>
            <person name="Brown D.W."/>
            <person name="Divon H."/>
            <person name="Uhlig S."/>
            <person name="Proctor R.H."/>
        </authorList>
    </citation>
    <scope>NUCLEOTIDE SEQUENCE</scope>
    <source>
        <strain evidence="1">NRRL 25174</strain>
    </source>
</reference>
<accession>A0A9P5DTG7</accession>
<dbReference type="AlphaFoldDB" id="A0A9P5DTG7"/>
<dbReference type="EMBL" id="PVQB02000641">
    <property type="protein sequence ID" value="KAF4334795.1"/>
    <property type="molecule type" value="Genomic_DNA"/>
</dbReference>